<dbReference type="EMBL" id="AP027732">
    <property type="protein sequence ID" value="BDZ51581.1"/>
    <property type="molecule type" value="Genomic_DNA"/>
</dbReference>
<keyword evidence="2" id="KW-1185">Reference proteome</keyword>
<organism evidence="1 2">
    <name type="scientific">Frondihabitans sucicola</name>
    <dbReference type="NCBI Taxonomy" id="1268041"/>
    <lineage>
        <taxon>Bacteria</taxon>
        <taxon>Bacillati</taxon>
        <taxon>Actinomycetota</taxon>
        <taxon>Actinomycetes</taxon>
        <taxon>Micrococcales</taxon>
        <taxon>Microbacteriaceae</taxon>
        <taxon>Frondihabitans</taxon>
    </lineage>
</organism>
<protein>
    <recommendedName>
        <fullName evidence="3">DUF559 domain-containing protein</fullName>
    </recommendedName>
</protein>
<evidence type="ECO:0000313" key="2">
    <source>
        <dbReference type="Proteomes" id="UP001321486"/>
    </source>
</evidence>
<proteinExistence type="predicted"/>
<reference evidence="2" key="1">
    <citation type="journal article" date="2019" name="Int. J. Syst. Evol. Microbiol.">
        <title>The Global Catalogue of Microorganisms (GCM) 10K type strain sequencing project: providing services to taxonomists for standard genome sequencing and annotation.</title>
        <authorList>
            <consortium name="The Broad Institute Genomics Platform"/>
            <consortium name="The Broad Institute Genome Sequencing Center for Infectious Disease"/>
            <person name="Wu L."/>
            <person name="Ma J."/>
        </authorList>
    </citation>
    <scope>NUCLEOTIDE SEQUENCE [LARGE SCALE GENOMIC DNA]</scope>
    <source>
        <strain evidence="2">NBRC 108728</strain>
    </source>
</reference>
<evidence type="ECO:0000313" key="1">
    <source>
        <dbReference type="EMBL" id="BDZ51581.1"/>
    </source>
</evidence>
<evidence type="ECO:0008006" key="3">
    <source>
        <dbReference type="Google" id="ProtNLM"/>
    </source>
</evidence>
<accession>A0ABM8GSY9</accession>
<sequence>MLIEVGGYRFPSTPQKVADDRRRDAEARLRGYVPLRFTALQVHDRWEWVESVVLGVLG</sequence>
<gene>
    <name evidence="1" type="ORF">GCM10025867_38220</name>
</gene>
<name>A0ABM8GSY9_9MICO</name>
<dbReference type="Proteomes" id="UP001321486">
    <property type="component" value="Chromosome"/>
</dbReference>